<name>A0A285TTD8_9PROT</name>
<dbReference type="AlphaFoldDB" id="A0A285TTD8"/>
<proteinExistence type="predicted"/>
<protein>
    <submittedName>
        <fullName evidence="1">Uncharacterized protein</fullName>
    </submittedName>
</protein>
<evidence type="ECO:0000313" key="1">
    <source>
        <dbReference type="EMBL" id="SOC26398.1"/>
    </source>
</evidence>
<reference evidence="1 2" key="1">
    <citation type="submission" date="2017-08" db="EMBL/GenBank/DDBJ databases">
        <authorList>
            <person name="de Groot N.N."/>
        </authorList>
    </citation>
    <scope>NUCLEOTIDE SEQUENCE [LARGE SCALE GENOMIC DNA]</scope>
    <source>
        <strain evidence="1 2">USBA 78</strain>
    </source>
</reference>
<dbReference type="EMBL" id="OBMM01000005">
    <property type="protein sequence ID" value="SOC26398.1"/>
    <property type="molecule type" value="Genomic_DNA"/>
</dbReference>
<organism evidence="1 2">
    <name type="scientific">Thalassospira xiamenensis</name>
    <dbReference type="NCBI Taxonomy" id="220697"/>
    <lineage>
        <taxon>Bacteria</taxon>
        <taxon>Pseudomonadati</taxon>
        <taxon>Pseudomonadota</taxon>
        <taxon>Alphaproteobacteria</taxon>
        <taxon>Rhodospirillales</taxon>
        <taxon>Thalassospiraceae</taxon>
        <taxon>Thalassospira</taxon>
    </lineage>
</organism>
<dbReference type="RefSeq" id="WP_097052685.1">
    <property type="nucleotide sequence ID" value="NZ_OBMM01000005.1"/>
</dbReference>
<gene>
    <name evidence="1" type="ORF">SAMN05428964_105110</name>
</gene>
<sequence length="262" mass="28399">MAVSVTGKTSDLLQDISSLRTILPNIVGYHGASWNEFGGQISAIADGQSQELPAPVEITPETVAQRLPLKQSLAMFGHMRGILGDCEVLSRKISEYNDMARSFDPQLFADIQSVAATKQMSEGQAIRNVLDTSVTDPAFSSLRPRMADLADHPELSSARTRIVSISRRIANCAESVGQRLPVMETRTMEDATKIGAFLRERVYCKADNMPTVDVEHPSVMPGAVNINMKLAFNGLHEKLVSHIQNLAASTELAAKQTGPAPV</sequence>
<dbReference type="Proteomes" id="UP000219068">
    <property type="component" value="Unassembled WGS sequence"/>
</dbReference>
<accession>A0A285TTD8</accession>
<evidence type="ECO:0000313" key="2">
    <source>
        <dbReference type="Proteomes" id="UP000219068"/>
    </source>
</evidence>